<dbReference type="GO" id="GO:0004523">
    <property type="term" value="F:RNA-DNA hybrid ribonuclease activity"/>
    <property type="evidence" value="ECO:0007669"/>
    <property type="project" value="InterPro"/>
</dbReference>
<dbReference type="Pfam" id="PF13456">
    <property type="entry name" value="RVT_3"/>
    <property type="match status" value="1"/>
</dbReference>
<comment type="caution">
    <text evidence="3">The sequence shown here is derived from an EMBL/GenBank/DDBJ whole genome shotgun (WGS) entry which is preliminary data.</text>
</comment>
<organism evidence="3 4">
    <name type="scientific">Gossypium davidsonii</name>
    <name type="common">Davidson's cotton</name>
    <name type="synonym">Gossypium klotzschianum subsp. davidsonii</name>
    <dbReference type="NCBI Taxonomy" id="34287"/>
    <lineage>
        <taxon>Eukaryota</taxon>
        <taxon>Viridiplantae</taxon>
        <taxon>Streptophyta</taxon>
        <taxon>Embryophyta</taxon>
        <taxon>Tracheophyta</taxon>
        <taxon>Spermatophyta</taxon>
        <taxon>Magnoliopsida</taxon>
        <taxon>eudicotyledons</taxon>
        <taxon>Gunneridae</taxon>
        <taxon>Pentapetalae</taxon>
        <taxon>rosids</taxon>
        <taxon>malvids</taxon>
        <taxon>Malvales</taxon>
        <taxon>Malvaceae</taxon>
        <taxon>Malvoideae</taxon>
        <taxon>Gossypium</taxon>
    </lineage>
</organism>
<protein>
    <recommendedName>
        <fullName evidence="2">RNase H type-1 domain-containing protein</fullName>
    </recommendedName>
</protein>
<dbReference type="AlphaFoldDB" id="A0A7J8RXZ7"/>
<feature type="coiled-coil region" evidence="1">
    <location>
        <begin position="166"/>
        <end position="193"/>
    </location>
</feature>
<feature type="domain" description="RNase H type-1" evidence="2">
    <location>
        <begin position="512"/>
        <end position="590"/>
    </location>
</feature>
<dbReference type="PANTHER" id="PTHR47074">
    <property type="entry name" value="BNAC02G40300D PROTEIN"/>
    <property type="match status" value="1"/>
</dbReference>
<dbReference type="InterPro" id="IPR002156">
    <property type="entry name" value="RNaseH_domain"/>
</dbReference>
<dbReference type="EMBL" id="JABFAC010000007">
    <property type="protein sequence ID" value="MBA0618216.1"/>
    <property type="molecule type" value="Genomic_DNA"/>
</dbReference>
<name>A0A7J8RXZ7_GOSDV</name>
<proteinExistence type="predicted"/>
<evidence type="ECO:0000313" key="3">
    <source>
        <dbReference type="EMBL" id="MBA0618216.1"/>
    </source>
</evidence>
<accession>A0A7J8RXZ7</accession>
<evidence type="ECO:0000313" key="4">
    <source>
        <dbReference type="Proteomes" id="UP000593561"/>
    </source>
</evidence>
<reference evidence="3 4" key="1">
    <citation type="journal article" date="2019" name="Genome Biol. Evol.">
        <title>Insights into the evolution of the New World diploid cottons (Gossypium, subgenus Houzingenia) based on genome sequencing.</title>
        <authorList>
            <person name="Grover C.E."/>
            <person name="Arick M.A. 2nd"/>
            <person name="Thrash A."/>
            <person name="Conover J.L."/>
            <person name="Sanders W.S."/>
            <person name="Peterson D.G."/>
            <person name="Frelichowski J.E."/>
            <person name="Scheffler J.A."/>
            <person name="Scheffler B.E."/>
            <person name="Wendel J.F."/>
        </authorList>
    </citation>
    <scope>NUCLEOTIDE SEQUENCE [LARGE SCALE GENOMIC DNA]</scope>
    <source>
        <strain evidence="3">27</strain>
        <tissue evidence="3">Leaf</tissue>
    </source>
</reference>
<evidence type="ECO:0000259" key="2">
    <source>
        <dbReference type="Pfam" id="PF13456"/>
    </source>
</evidence>
<dbReference type="PANTHER" id="PTHR47074:SF48">
    <property type="entry name" value="POLYNUCLEOTIDYL TRANSFERASE, RIBONUCLEASE H-LIKE SUPERFAMILY PROTEIN"/>
    <property type="match status" value="1"/>
</dbReference>
<dbReference type="InterPro" id="IPR052929">
    <property type="entry name" value="RNase_H-like_EbsB-rel"/>
</dbReference>
<keyword evidence="4" id="KW-1185">Reference proteome</keyword>
<gene>
    <name evidence="3" type="ORF">Godav_027592</name>
</gene>
<keyword evidence="1" id="KW-0175">Coiled coil</keyword>
<sequence length="603" mass="70055">MANHAAGLMFLCSPAFNTLLSRMAEDINELLERLNFSEEESKRVISMNRDEANTHGYEVWVVGKIMAKEKINREAMYRVLKLLWFIKEEVSFVNLNGGVILVEIDLGKAIGEVMAIDWRDRDGGWMDFIRLRVKIDVSRTLRRVVHLVGREETETICTIKYEIAQLERFTQNRENWRNRIEILEKQKNSNEANTGSKAGTRDENDIMTQKRKEGRCLAVNSEGHSGGLTMLWKEDVDVVIQNYSSHYIDSIVSMENKGGLDVGGDFNAIIDDAKKEGGRRKPRVNMDEFRDVLEELALVDNKIDRRWFTWVNNREGNNLIKEREDLKDLRLFFKFDGCWAKEKEVKDIIKRAWSRDDINTVEKIEKVRKELGPWQHYRALENNFSWQVGDGNSIGICKDNWGFEGLNDDSLCYTDYSSCIDWIEDAMRLLDKKAMANFITTLLNSWKNRNNYIFRGKKEAAWIMWERAKTLSQDFRIHNMVNKPMLPLTTVLKKWEKPLSGSVKINFNATVFNDKTGFGVIVHDSDGFVLGGSYGFKDEKMMADWTELYAFEESLKIVRSLNTTNAIFETDCASLVNRIKKQREDITIMGYFINDLFKNHGYV</sequence>
<dbReference type="GO" id="GO:0003676">
    <property type="term" value="F:nucleic acid binding"/>
    <property type="evidence" value="ECO:0007669"/>
    <property type="project" value="InterPro"/>
</dbReference>
<dbReference type="Proteomes" id="UP000593561">
    <property type="component" value="Unassembled WGS sequence"/>
</dbReference>
<evidence type="ECO:0000256" key="1">
    <source>
        <dbReference type="SAM" id="Coils"/>
    </source>
</evidence>